<reference evidence="2" key="1">
    <citation type="submission" date="2022-11" db="UniProtKB">
        <authorList>
            <consortium name="WormBaseParasite"/>
        </authorList>
    </citation>
    <scope>IDENTIFICATION</scope>
</reference>
<protein>
    <submittedName>
        <fullName evidence="2">Uncharacterized protein</fullName>
    </submittedName>
</protein>
<sequence length="148" mass="16993">LIFVRAGNVRSILLCVLRICLKLSTYVWNVMNDYSTRIKRLFEMIRKIISILSNGLCHLYYLYYSYIIKSLFCCVTSYVAADFLRTPSPCKCVWKFHNITLTAVSFRSTDFSLTAIRCYLQNTGSKITASFTNSGVEASPLIAEVQRR</sequence>
<proteinExistence type="predicted"/>
<dbReference type="Proteomes" id="UP000887569">
    <property type="component" value="Unplaced"/>
</dbReference>
<evidence type="ECO:0000313" key="2">
    <source>
        <dbReference type="WBParaSite" id="PgR049_g002_t01"/>
    </source>
</evidence>
<organism evidence="1 2">
    <name type="scientific">Parascaris univalens</name>
    <name type="common">Nematode worm</name>
    <dbReference type="NCBI Taxonomy" id="6257"/>
    <lineage>
        <taxon>Eukaryota</taxon>
        <taxon>Metazoa</taxon>
        <taxon>Ecdysozoa</taxon>
        <taxon>Nematoda</taxon>
        <taxon>Chromadorea</taxon>
        <taxon>Rhabditida</taxon>
        <taxon>Spirurina</taxon>
        <taxon>Ascaridomorpha</taxon>
        <taxon>Ascaridoidea</taxon>
        <taxon>Ascarididae</taxon>
        <taxon>Parascaris</taxon>
    </lineage>
</organism>
<accession>A0A915BNQ2</accession>
<dbReference type="AlphaFoldDB" id="A0A915BNQ2"/>
<evidence type="ECO:0000313" key="1">
    <source>
        <dbReference type="Proteomes" id="UP000887569"/>
    </source>
</evidence>
<keyword evidence="1" id="KW-1185">Reference proteome</keyword>
<name>A0A915BNQ2_PARUN</name>
<dbReference type="WBParaSite" id="PgR049_g002_t01">
    <property type="protein sequence ID" value="PgR049_g002_t01"/>
    <property type="gene ID" value="PgR049_g002"/>
</dbReference>